<organism evidence="2 3">
    <name type="scientific">Dyadobacter beijingensis</name>
    <dbReference type="NCBI Taxonomy" id="365489"/>
    <lineage>
        <taxon>Bacteria</taxon>
        <taxon>Pseudomonadati</taxon>
        <taxon>Bacteroidota</taxon>
        <taxon>Cytophagia</taxon>
        <taxon>Cytophagales</taxon>
        <taxon>Spirosomataceae</taxon>
        <taxon>Dyadobacter</taxon>
    </lineage>
</organism>
<sequence length="320" mass="35227">MLNTMKKVTLGKTGLEIAPINLGGNVFGWTLNESESFAILDAFADAGFNFIDTADTYSWWVDGNQGGESEAIIGNWLARRGSRDQFVIATKVGSQNREHPIDISKNYILKTVEESLKRLRTDYIDLYYTHFDDEKIPVEETLSAYEQLLKEGKIRHIGASNLSPARLKASLEASSTSSLPAYEVLQPHYNLIHRATFEQEYAPLAGQYGLAVLPYFALAAGFLTGKYRSEADLDKSQRGGGMKDLLTPQNLKILAALDKVAGKHDTVPATIALAWLLHKPHIAAPIASATSQKQLETLFKATEIQLDLNDLSLLDEVSAA</sequence>
<keyword evidence="3" id="KW-1185">Reference proteome</keyword>
<evidence type="ECO:0000259" key="1">
    <source>
        <dbReference type="Pfam" id="PF00248"/>
    </source>
</evidence>
<dbReference type="InterPro" id="IPR023210">
    <property type="entry name" value="NADP_OxRdtase_dom"/>
</dbReference>
<gene>
    <name evidence="2" type="ORF">GCM10010967_14860</name>
</gene>
<evidence type="ECO:0000313" key="2">
    <source>
        <dbReference type="EMBL" id="GGM84095.1"/>
    </source>
</evidence>
<proteinExistence type="predicted"/>
<dbReference type="EMBL" id="BMLI01000001">
    <property type="protein sequence ID" value="GGM84095.1"/>
    <property type="molecule type" value="Genomic_DNA"/>
</dbReference>
<dbReference type="CDD" id="cd19081">
    <property type="entry name" value="AKR_AKR9C1"/>
    <property type="match status" value="1"/>
</dbReference>
<accession>A0ABQ2HLP2</accession>
<name>A0ABQ2HLP2_9BACT</name>
<comment type="caution">
    <text evidence="2">The sequence shown here is derived from an EMBL/GenBank/DDBJ whole genome shotgun (WGS) entry which is preliminary data.</text>
</comment>
<dbReference type="Proteomes" id="UP000632339">
    <property type="component" value="Unassembled WGS sequence"/>
</dbReference>
<evidence type="ECO:0000313" key="3">
    <source>
        <dbReference type="Proteomes" id="UP000632339"/>
    </source>
</evidence>
<dbReference type="SUPFAM" id="SSF51430">
    <property type="entry name" value="NAD(P)-linked oxidoreductase"/>
    <property type="match status" value="1"/>
</dbReference>
<dbReference type="PANTHER" id="PTHR43364">
    <property type="entry name" value="NADH-SPECIFIC METHYLGLYOXAL REDUCTASE-RELATED"/>
    <property type="match status" value="1"/>
</dbReference>
<dbReference type="InterPro" id="IPR036812">
    <property type="entry name" value="NAD(P)_OxRdtase_dom_sf"/>
</dbReference>
<feature type="domain" description="NADP-dependent oxidoreductase" evidence="1">
    <location>
        <begin position="20"/>
        <end position="318"/>
    </location>
</feature>
<dbReference type="InterPro" id="IPR050523">
    <property type="entry name" value="AKR_Detox_Biosynth"/>
</dbReference>
<dbReference type="Gene3D" id="3.20.20.100">
    <property type="entry name" value="NADP-dependent oxidoreductase domain"/>
    <property type="match status" value="1"/>
</dbReference>
<dbReference type="Pfam" id="PF00248">
    <property type="entry name" value="Aldo_ket_red"/>
    <property type="match status" value="1"/>
</dbReference>
<reference evidence="3" key="1">
    <citation type="journal article" date="2019" name="Int. J. Syst. Evol. Microbiol.">
        <title>The Global Catalogue of Microorganisms (GCM) 10K type strain sequencing project: providing services to taxonomists for standard genome sequencing and annotation.</title>
        <authorList>
            <consortium name="The Broad Institute Genomics Platform"/>
            <consortium name="The Broad Institute Genome Sequencing Center for Infectious Disease"/>
            <person name="Wu L."/>
            <person name="Ma J."/>
        </authorList>
    </citation>
    <scope>NUCLEOTIDE SEQUENCE [LARGE SCALE GENOMIC DNA]</scope>
    <source>
        <strain evidence="3">CGMCC 1.6375</strain>
    </source>
</reference>
<dbReference type="PANTHER" id="PTHR43364:SF6">
    <property type="entry name" value="OXIDOREDUCTASE-RELATED"/>
    <property type="match status" value="1"/>
</dbReference>
<protein>
    <submittedName>
        <fullName evidence="2">Aldo/keto reductase</fullName>
    </submittedName>
</protein>